<feature type="compositionally biased region" description="Basic and acidic residues" evidence="9">
    <location>
        <begin position="1055"/>
        <end position="1064"/>
    </location>
</feature>
<dbReference type="Gene3D" id="3.30.70.1320">
    <property type="entry name" value="Multidrug efflux transporter AcrB pore domain like"/>
    <property type="match status" value="1"/>
</dbReference>
<keyword evidence="8 10" id="KW-0472">Membrane</keyword>
<comment type="subcellular location">
    <subcellularLocation>
        <location evidence="1">Cell inner membrane</location>
        <topology evidence="1">Multi-pass membrane protein</topology>
    </subcellularLocation>
</comment>
<protein>
    <submittedName>
        <fullName evidence="11">Efflux RND transporter permease subunit</fullName>
    </submittedName>
</protein>
<feature type="transmembrane region" description="Helical" evidence="10">
    <location>
        <begin position="12"/>
        <end position="31"/>
    </location>
</feature>
<dbReference type="PRINTS" id="PR00702">
    <property type="entry name" value="ACRIFLAVINRP"/>
</dbReference>
<dbReference type="RefSeq" id="WP_207088456.1">
    <property type="nucleotide sequence ID" value="NZ_JAFLQW010000337.1"/>
</dbReference>
<feature type="transmembrane region" description="Helical" evidence="10">
    <location>
        <begin position="431"/>
        <end position="451"/>
    </location>
</feature>
<feature type="region of interest" description="Disordered" evidence="9">
    <location>
        <begin position="1036"/>
        <end position="1070"/>
    </location>
</feature>
<keyword evidence="5" id="KW-0997">Cell inner membrane</keyword>
<gene>
    <name evidence="11" type="ORF">J0895_12670</name>
</gene>
<keyword evidence="3" id="KW-0813">Transport</keyword>
<reference evidence="11 12" key="1">
    <citation type="submission" date="2021-03" db="EMBL/GenBank/DDBJ databases">
        <title>Metabolic Capacity of the Antarctic Cyanobacterium Phormidium pseudopriestleyi that Sustains Oxygenic Photosynthesis in the Presence of Hydrogen Sulfide.</title>
        <authorList>
            <person name="Lumian J.E."/>
            <person name="Jungblut A.D."/>
            <person name="Dillon M.L."/>
            <person name="Hawes I."/>
            <person name="Doran P.T."/>
            <person name="Mackey T.J."/>
            <person name="Dick G.J."/>
            <person name="Grettenberger C.L."/>
            <person name="Sumner D.Y."/>
        </authorList>
    </citation>
    <scope>NUCLEOTIDE SEQUENCE [LARGE SCALE GENOMIC DNA]</scope>
    <source>
        <strain evidence="11 12">FRX01</strain>
    </source>
</reference>
<evidence type="ECO:0000313" key="12">
    <source>
        <dbReference type="Proteomes" id="UP000664844"/>
    </source>
</evidence>
<evidence type="ECO:0000256" key="4">
    <source>
        <dbReference type="ARBA" id="ARBA00022475"/>
    </source>
</evidence>
<keyword evidence="4" id="KW-1003">Cell membrane</keyword>
<dbReference type="Proteomes" id="UP000664844">
    <property type="component" value="Unassembled WGS sequence"/>
</dbReference>
<dbReference type="SUPFAM" id="SSF82693">
    <property type="entry name" value="Multidrug efflux transporter AcrB pore domain, PN1, PN2, PC1 and PC2 subdomains"/>
    <property type="match status" value="3"/>
</dbReference>
<comment type="similarity">
    <text evidence="2">Belongs to the resistance-nodulation-cell division (RND) (TC 2.A.6) family.</text>
</comment>
<feature type="transmembrane region" description="Helical" evidence="10">
    <location>
        <begin position="858"/>
        <end position="876"/>
    </location>
</feature>
<feature type="transmembrane region" description="Helical" evidence="10">
    <location>
        <begin position="359"/>
        <end position="383"/>
    </location>
</feature>
<evidence type="ECO:0000256" key="5">
    <source>
        <dbReference type="ARBA" id="ARBA00022519"/>
    </source>
</evidence>
<dbReference type="NCBIfam" id="TIGR00915">
    <property type="entry name" value="2A0602"/>
    <property type="match status" value="1"/>
</dbReference>
<organism evidence="11 12">
    <name type="scientific">Phormidium pseudopriestleyi FRX01</name>
    <dbReference type="NCBI Taxonomy" id="1759528"/>
    <lineage>
        <taxon>Bacteria</taxon>
        <taxon>Bacillati</taxon>
        <taxon>Cyanobacteriota</taxon>
        <taxon>Cyanophyceae</taxon>
        <taxon>Oscillatoriophycideae</taxon>
        <taxon>Oscillatoriales</taxon>
        <taxon>Oscillatoriaceae</taxon>
        <taxon>Phormidium</taxon>
    </lineage>
</organism>
<feature type="transmembrane region" description="Helical" evidence="10">
    <location>
        <begin position="333"/>
        <end position="352"/>
    </location>
</feature>
<evidence type="ECO:0000256" key="2">
    <source>
        <dbReference type="ARBA" id="ARBA00010942"/>
    </source>
</evidence>
<keyword evidence="6 10" id="KW-0812">Transmembrane</keyword>
<evidence type="ECO:0000256" key="8">
    <source>
        <dbReference type="ARBA" id="ARBA00023136"/>
    </source>
</evidence>
<feature type="transmembrane region" description="Helical" evidence="10">
    <location>
        <begin position="909"/>
        <end position="934"/>
    </location>
</feature>
<evidence type="ECO:0000256" key="6">
    <source>
        <dbReference type="ARBA" id="ARBA00022692"/>
    </source>
</evidence>
<dbReference type="Gene3D" id="3.30.70.1430">
    <property type="entry name" value="Multidrug efflux transporter AcrB pore domain"/>
    <property type="match status" value="2"/>
</dbReference>
<sequence>MFTTFFVKRPVFASVCSLLIILIGLVGYTRLPVQEFPSIDPPVVTVSTVYPGASPLVVETEVTEILESQLNGIEGIKTLTSQSREGVSSITLQFNLDRDIDLAAQDVRSRVDRALRQLPDDVDTPQVTKQEGDVSPIVWFALFGENYTSLELSDYAERFITDNLESVPGVSNIFIGGQRRYAMRLWVDPVKLAARNLTVLDIERALRQENLEIPGGLVEGEQSEYSVRVLGRLQTPVEYEDLIIQRNPDGTQIRFKDVGRAEIGAESERSFVRFGGIPAVSLGVVKLSSANTIAVARGAKAKMEELSRDFPEGLNYQMAFDRSEFVELAINEVWSSLFLATLLVILIIFVFLRDWRSTLIPAVTIPVSLVGAFAVMFILGYSINTLTLFSLTLATGLVVDDTIVVLENIVRYIQEKNMKPYQAALLGVSEVVFAVIATTVVLIAVFMPVGFSGGNTGRLFTEFALTLAGSVVISSFVALTLAPALSARILRRDSEMKGGIFAIIELFLDHMESAYRWSLRKIMPLKAIVVIAFIGSLGLTVFLFNQVPKEFIPTDDRGAIFTIVRAPQGVTINYTDNVMRQVEEAYSKIPEVKSYLTIGAFGRGAPGQVNQGFAFVRLLPWSERTEPGQSQQEIIGRLFGQFSRITDAVVLPINPPSLPGAGFSQPVEFVLQGSDLEELASVSQELSNQANALPELVNVDTDLTLTKPELIVSIDRAQAANLGVSVQEISRTLQIMLGGQQITNFNQGNRRYEVIVQSEKEFRASPQDIEQTYIRTQSGQLVPLSSVVTVNPSTTPPQINHYNRSRAATISGSPAPGKTLGEALEAFENLAREIIPPEMRFALAGQSLEYTEAGQSTLFIFGLSLVFIFLVLAAQFESYIDPIIILLAVPLSLLGAFSALLMAGLDLNIYSQIGLIMLIGLATKNSILIVEFANQRREEGLSITKAALDAAKVRFRPILMTAFSTIFGLLPLAFATGAGAAARVSIGMSVVGGMFVSTLLSLYVIPVFYTIAMKAQYRLMHKGHDETESTVSAKIVEEESVSNGNGKTTQTLKKVKQEQGDRENLPSGRR</sequence>
<comment type="caution">
    <text evidence="11">The sequence shown here is derived from an EMBL/GenBank/DDBJ whole genome shotgun (WGS) entry which is preliminary data.</text>
</comment>
<dbReference type="SUPFAM" id="SSF82714">
    <property type="entry name" value="Multidrug efflux transporter AcrB TolC docking domain, DN and DC subdomains"/>
    <property type="match status" value="2"/>
</dbReference>
<evidence type="ECO:0000256" key="1">
    <source>
        <dbReference type="ARBA" id="ARBA00004429"/>
    </source>
</evidence>
<feature type="transmembrane region" description="Helical" evidence="10">
    <location>
        <begin position="463"/>
        <end position="487"/>
    </location>
</feature>
<dbReference type="Gene3D" id="3.30.2090.10">
    <property type="entry name" value="Multidrug efflux transporter AcrB TolC docking domain, DN and DC subdomains"/>
    <property type="match status" value="2"/>
</dbReference>
<dbReference type="SUPFAM" id="SSF82866">
    <property type="entry name" value="Multidrug efflux transporter AcrB transmembrane domain"/>
    <property type="match status" value="2"/>
</dbReference>
<dbReference type="Pfam" id="PF00873">
    <property type="entry name" value="ACR_tran"/>
    <property type="match status" value="1"/>
</dbReference>
<dbReference type="EMBL" id="JAFLQW010000337">
    <property type="protein sequence ID" value="MBO0349952.1"/>
    <property type="molecule type" value="Genomic_DNA"/>
</dbReference>
<evidence type="ECO:0000313" key="11">
    <source>
        <dbReference type="EMBL" id="MBO0349952.1"/>
    </source>
</evidence>
<evidence type="ECO:0000256" key="7">
    <source>
        <dbReference type="ARBA" id="ARBA00022989"/>
    </source>
</evidence>
<dbReference type="Gene3D" id="3.30.70.1440">
    <property type="entry name" value="Multidrug efflux transporter AcrB pore domain"/>
    <property type="match status" value="1"/>
</dbReference>
<evidence type="ECO:0000256" key="9">
    <source>
        <dbReference type="SAM" id="MobiDB-lite"/>
    </source>
</evidence>
<keyword evidence="12" id="KW-1185">Reference proteome</keyword>
<dbReference type="PANTHER" id="PTHR32063">
    <property type="match status" value="1"/>
</dbReference>
<feature type="transmembrane region" description="Helical" evidence="10">
    <location>
        <begin position="986"/>
        <end position="1012"/>
    </location>
</feature>
<name>A0ABS3FSX4_9CYAN</name>
<feature type="transmembrane region" description="Helical" evidence="10">
    <location>
        <begin position="955"/>
        <end position="974"/>
    </location>
</feature>
<accession>A0ABS3FSX4</accession>
<dbReference type="PANTHER" id="PTHR32063:SF28">
    <property type="entry name" value="BLR2861 PROTEIN"/>
    <property type="match status" value="1"/>
</dbReference>
<feature type="transmembrane region" description="Helical" evidence="10">
    <location>
        <begin position="389"/>
        <end position="410"/>
    </location>
</feature>
<dbReference type="InterPro" id="IPR004764">
    <property type="entry name" value="MdtF-like"/>
</dbReference>
<evidence type="ECO:0000256" key="10">
    <source>
        <dbReference type="SAM" id="Phobius"/>
    </source>
</evidence>
<dbReference type="InterPro" id="IPR027463">
    <property type="entry name" value="AcrB_DN_DC_subdom"/>
</dbReference>
<keyword evidence="7 10" id="KW-1133">Transmembrane helix</keyword>
<feature type="transmembrane region" description="Helical" evidence="10">
    <location>
        <begin position="525"/>
        <end position="544"/>
    </location>
</feature>
<evidence type="ECO:0000256" key="3">
    <source>
        <dbReference type="ARBA" id="ARBA00022448"/>
    </source>
</evidence>
<proteinExistence type="inferred from homology"/>
<feature type="compositionally biased region" description="Polar residues" evidence="9">
    <location>
        <begin position="1041"/>
        <end position="1052"/>
    </location>
</feature>
<dbReference type="InterPro" id="IPR001036">
    <property type="entry name" value="Acrflvin-R"/>
</dbReference>
<dbReference type="Gene3D" id="1.20.1640.10">
    <property type="entry name" value="Multidrug efflux transporter AcrB transmembrane domain"/>
    <property type="match status" value="2"/>
</dbReference>
<feature type="transmembrane region" description="Helical" evidence="10">
    <location>
        <begin position="883"/>
        <end position="903"/>
    </location>
</feature>